<dbReference type="EMBL" id="GBRH01190194">
    <property type="protein sequence ID" value="JAE07702.1"/>
    <property type="molecule type" value="Transcribed_RNA"/>
</dbReference>
<dbReference type="AlphaFoldDB" id="A0A0A9F5T6"/>
<evidence type="ECO:0000313" key="1">
    <source>
        <dbReference type="EMBL" id="JAE07702.1"/>
    </source>
</evidence>
<name>A0A0A9F5T6_ARUDO</name>
<reference evidence="1" key="2">
    <citation type="journal article" date="2015" name="Data Brief">
        <title>Shoot transcriptome of the giant reed, Arundo donax.</title>
        <authorList>
            <person name="Barrero R.A."/>
            <person name="Guerrero F.D."/>
            <person name="Moolhuijzen P."/>
            <person name="Goolsby J.A."/>
            <person name="Tidwell J."/>
            <person name="Bellgard S.E."/>
            <person name="Bellgard M.I."/>
        </authorList>
    </citation>
    <scope>NUCLEOTIDE SEQUENCE</scope>
    <source>
        <tissue evidence="1">Shoot tissue taken approximately 20 cm above the soil surface</tissue>
    </source>
</reference>
<organism evidence="1">
    <name type="scientific">Arundo donax</name>
    <name type="common">Giant reed</name>
    <name type="synonym">Donax arundinaceus</name>
    <dbReference type="NCBI Taxonomy" id="35708"/>
    <lineage>
        <taxon>Eukaryota</taxon>
        <taxon>Viridiplantae</taxon>
        <taxon>Streptophyta</taxon>
        <taxon>Embryophyta</taxon>
        <taxon>Tracheophyta</taxon>
        <taxon>Spermatophyta</taxon>
        <taxon>Magnoliopsida</taxon>
        <taxon>Liliopsida</taxon>
        <taxon>Poales</taxon>
        <taxon>Poaceae</taxon>
        <taxon>PACMAD clade</taxon>
        <taxon>Arundinoideae</taxon>
        <taxon>Arundineae</taxon>
        <taxon>Arundo</taxon>
    </lineage>
</organism>
<accession>A0A0A9F5T6</accession>
<sequence>MAPVVNAAAIFLDKGTSPTWSSPT</sequence>
<protein>
    <submittedName>
        <fullName evidence="1">PUMP</fullName>
    </submittedName>
</protein>
<proteinExistence type="predicted"/>
<reference evidence="1" key="1">
    <citation type="submission" date="2014-09" db="EMBL/GenBank/DDBJ databases">
        <authorList>
            <person name="Magalhaes I.L.F."/>
            <person name="Oliveira U."/>
            <person name="Santos F.R."/>
            <person name="Vidigal T.H.D.A."/>
            <person name="Brescovit A.D."/>
            <person name="Santos A.J."/>
        </authorList>
    </citation>
    <scope>NUCLEOTIDE SEQUENCE</scope>
    <source>
        <tissue evidence="1">Shoot tissue taken approximately 20 cm above the soil surface</tissue>
    </source>
</reference>